<dbReference type="KEGG" id="pms:KNP414_01029"/>
<accession>F8FAG6</accession>
<keyword evidence="2" id="KW-0805">Transcription regulation</keyword>
<gene>
    <name evidence="7" type="ordered locus">KNP414_01029</name>
</gene>
<organism evidence="7 8">
    <name type="scientific">Paenibacillus mucilaginosus (strain KNP414)</name>
    <dbReference type="NCBI Taxonomy" id="1036673"/>
    <lineage>
        <taxon>Bacteria</taxon>
        <taxon>Bacillati</taxon>
        <taxon>Bacillota</taxon>
        <taxon>Bacilli</taxon>
        <taxon>Bacillales</taxon>
        <taxon>Paenibacillaceae</taxon>
        <taxon>Paenibacillus</taxon>
    </lineage>
</organism>
<dbReference type="Pfam" id="PF08281">
    <property type="entry name" value="Sigma70_r4_2"/>
    <property type="match status" value="1"/>
</dbReference>
<evidence type="ECO:0000259" key="6">
    <source>
        <dbReference type="Pfam" id="PF08281"/>
    </source>
</evidence>
<dbReference type="PATRIC" id="fig|1036673.3.peg.926"/>
<dbReference type="SUPFAM" id="SSF88659">
    <property type="entry name" value="Sigma3 and sigma4 domains of RNA polymerase sigma factors"/>
    <property type="match status" value="1"/>
</dbReference>
<dbReference type="PANTHER" id="PTHR43133:SF51">
    <property type="entry name" value="RNA POLYMERASE SIGMA FACTOR"/>
    <property type="match status" value="1"/>
</dbReference>
<keyword evidence="3" id="KW-0731">Sigma factor</keyword>
<evidence type="ECO:0000256" key="1">
    <source>
        <dbReference type="ARBA" id="ARBA00010641"/>
    </source>
</evidence>
<keyword evidence="4" id="KW-0804">Transcription</keyword>
<feature type="domain" description="RNA polymerase sigma-70 region 2" evidence="5">
    <location>
        <begin position="34"/>
        <end position="102"/>
    </location>
</feature>
<reference evidence="7 8" key="2">
    <citation type="journal article" date="2013" name="Genome Announc.">
        <title>Genome Sequence of Growth-Improving Paenibacillus mucilaginosus Strain KNP414.</title>
        <authorList>
            <person name="Lu J.J."/>
            <person name="Wang J.F."/>
            <person name="Hu X.F."/>
        </authorList>
    </citation>
    <scope>NUCLEOTIDE SEQUENCE [LARGE SCALE GENOMIC DNA]</scope>
    <source>
        <strain evidence="7 8">KNP414</strain>
    </source>
</reference>
<evidence type="ECO:0000313" key="7">
    <source>
        <dbReference type="EMBL" id="AEI39619.1"/>
    </source>
</evidence>
<evidence type="ECO:0000259" key="5">
    <source>
        <dbReference type="Pfam" id="PF04542"/>
    </source>
</evidence>
<name>F8FAG6_PAEMK</name>
<dbReference type="AlphaFoldDB" id="F8FAG6"/>
<feature type="domain" description="RNA polymerase sigma factor 70 region 4 type 2" evidence="6">
    <location>
        <begin position="133"/>
        <end position="184"/>
    </location>
</feature>
<dbReference type="InterPro" id="IPR007627">
    <property type="entry name" value="RNA_pol_sigma70_r2"/>
</dbReference>
<dbReference type="NCBIfam" id="TIGR02937">
    <property type="entry name" value="sigma70-ECF"/>
    <property type="match status" value="1"/>
</dbReference>
<proteinExistence type="inferred from homology"/>
<dbReference type="InterPro" id="IPR013325">
    <property type="entry name" value="RNA_pol_sigma_r2"/>
</dbReference>
<comment type="similarity">
    <text evidence="1">Belongs to the sigma-70 factor family. ECF subfamily.</text>
</comment>
<reference evidence="8" key="1">
    <citation type="submission" date="2011-06" db="EMBL/GenBank/DDBJ databases">
        <title>Complete genome sequence of Paenibacillus mucilaginosus KNP414.</title>
        <authorList>
            <person name="Wang J."/>
            <person name="Hu S."/>
            <person name="Hu X."/>
            <person name="Zhang B."/>
            <person name="Dong D."/>
            <person name="Zhang S."/>
            <person name="Zhao K."/>
            <person name="Wu D."/>
        </authorList>
    </citation>
    <scope>NUCLEOTIDE SEQUENCE [LARGE SCALE GENOMIC DNA]</scope>
    <source>
        <strain evidence="8">KNP414</strain>
    </source>
</reference>
<dbReference type="InterPro" id="IPR013324">
    <property type="entry name" value="RNA_pol_sigma_r3/r4-like"/>
</dbReference>
<dbReference type="GO" id="GO:0016987">
    <property type="term" value="F:sigma factor activity"/>
    <property type="evidence" value="ECO:0007669"/>
    <property type="project" value="UniProtKB-KW"/>
</dbReference>
<dbReference type="InterPro" id="IPR039425">
    <property type="entry name" value="RNA_pol_sigma-70-like"/>
</dbReference>
<dbReference type="Proteomes" id="UP000006620">
    <property type="component" value="Chromosome"/>
</dbReference>
<dbReference type="CDD" id="cd06171">
    <property type="entry name" value="Sigma70_r4"/>
    <property type="match status" value="1"/>
</dbReference>
<dbReference type="InterPro" id="IPR036388">
    <property type="entry name" value="WH-like_DNA-bd_sf"/>
</dbReference>
<sequence>MYNEKQGGESMEDMTDEQLVDLVRQHDEDAYRILMERHKDYIYTLIYRMVEHRETAEDLTQEVFIKLYRNLDRFRGDSQLKTWLYRLTVNLVTDYRRSRQRRPVEAILDKVKGWFGDRREEPEARLLQSEDRETVQSLLAGLPDKYKLILYLYHYKQLSYQEISEVTGLGLKTVETRLYRGKSLLKEKWLEVRGHEHHASKRTRSATLPE</sequence>
<dbReference type="Gene3D" id="1.10.1740.10">
    <property type="match status" value="1"/>
</dbReference>
<evidence type="ECO:0000256" key="4">
    <source>
        <dbReference type="ARBA" id="ARBA00023163"/>
    </source>
</evidence>
<evidence type="ECO:0000313" key="8">
    <source>
        <dbReference type="Proteomes" id="UP000006620"/>
    </source>
</evidence>
<dbReference type="EMBL" id="CP002869">
    <property type="protein sequence ID" value="AEI39619.1"/>
    <property type="molecule type" value="Genomic_DNA"/>
</dbReference>
<dbReference type="Gene3D" id="1.10.10.10">
    <property type="entry name" value="Winged helix-like DNA-binding domain superfamily/Winged helix DNA-binding domain"/>
    <property type="match status" value="1"/>
</dbReference>
<dbReference type="SUPFAM" id="SSF88946">
    <property type="entry name" value="Sigma2 domain of RNA polymerase sigma factors"/>
    <property type="match status" value="1"/>
</dbReference>
<protein>
    <submittedName>
        <fullName evidence="7">RNA polymerase ECF-type sigma factor</fullName>
    </submittedName>
</protein>
<dbReference type="PANTHER" id="PTHR43133">
    <property type="entry name" value="RNA POLYMERASE ECF-TYPE SIGMA FACTO"/>
    <property type="match status" value="1"/>
</dbReference>
<dbReference type="HOGENOM" id="CLU_047691_3_0_9"/>
<dbReference type="InterPro" id="IPR014284">
    <property type="entry name" value="RNA_pol_sigma-70_dom"/>
</dbReference>
<evidence type="ECO:0000256" key="2">
    <source>
        <dbReference type="ARBA" id="ARBA00023015"/>
    </source>
</evidence>
<dbReference type="GO" id="GO:0006352">
    <property type="term" value="P:DNA-templated transcription initiation"/>
    <property type="evidence" value="ECO:0007669"/>
    <property type="project" value="InterPro"/>
</dbReference>
<dbReference type="InterPro" id="IPR013249">
    <property type="entry name" value="RNA_pol_sigma70_r4_t2"/>
</dbReference>
<evidence type="ECO:0000256" key="3">
    <source>
        <dbReference type="ARBA" id="ARBA00023082"/>
    </source>
</evidence>
<dbReference type="GO" id="GO:0003677">
    <property type="term" value="F:DNA binding"/>
    <property type="evidence" value="ECO:0007669"/>
    <property type="project" value="InterPro"/>
</dbReference>
<dbReference type="Pfam" id="PF04542">
    <property type="entry name" value="Sigma70_r2"/>
    <property type="match status" value="1"/>
</dbReference>